<evidence type="ECO:0000313" key="4">
    <source>
        <dbReference type="Proteomes" id="UP000186168"/>
    </source>
</evidence>
<evidence type="ECO:0008006" key="5">
    <source>
        <dbReference type="Google" id="ProtNLM"/>
    </source>
</evidence>
<dbReference type="AlphaFoldDB" id="A0A1R1S5F0"/>
<sequence>MKQGTIKTLGAIALGAVAVMAGGGSAAAVGNAPAGPAHSMGVGAGQPGHAPRPGQPGPNDKGLLGNLPLQPSALKPGGLPAGLPSGLLG</sequence>
<feature type="region of interest" description="Disordered" evidence="1">
    <location>
        <begin position="28"/>
        <end position="89"/>
    </location>
</feature>
<accession>A0A1R1S5F0</accession>
<dbReference type="Proteomes" id="UP000186168">
    <property type="component" value="Unassembled WGS sequence"/>
</dbReference>
<comment type="caution">
    <text evidence="3">The sequence shown here is derived from an EMBL/GenBank/DDBJ whole genome shotgun (WGS) entry which is preliminary data.</text>
</comment>
<dbReference type="EMBL" id="ASQP01000532">
    <property type="protein sequence ID" value="OMI33476.1"/>
    <property type="molecule type" value="Genomic_DNA"/>
</dbReference>
<feature type="signal peptide" evidence="2">
    <location>
        <begin position="1"/>
        <end position="26"/>
    </location>
</feature>
<evidence type="ECO:0000256" key="1">
    <source>
        <dbReference type="SAM" id="MobiDB-lite"/>
    </source>
</evidence>
<gene>
    <name evidence="3" type="ORF">SPAR_41164</name>
</gene>
<feature type="chain" id="PRO_5038837745" description="ATP-binding protein" evidence="2">
    <location>
        <begin position="27"/>
        <end position="89"/>
    </location>
</feature>
<reference evidence="3 4" key="1">
    <citation type="submission" date="2013-05" db="EMBL/GenBank/DDBJ databases">
        <title>Genome sequence of Streptomyces sparsogenes DSM 40356.</title>
        <authorList>
            <person name="Coyne S."/>
            <person name="Seebeck F.P."/>
        </authorList>
    </citation>
    <scope>NUCLEOTIDE SEQUENCE [LARGE SCALE GENOMIC DNA]</scope>
    <source>
        <strain evidence="3 4">DSM 40356</strain>
    </source>
</reference>
<name>A0A1R1S5F0_9ACTN</name>
<evidence type="ECO:0000313" key="3">
    <source>
        <dbReference type="EMBL" id="OMI33476.1"/>
    </source>
</evidence>
<proteinExistence type="predicted"/>
<feature type="compositionally biased region" description="Low complexity" evidence="1">
    <location>
        <begin position="71"/>
        <end position="89"/>
    </location>
</feature>
<keyword evidence="2" id="KW-0732">Signal</keyword>
<keyword evidence="4" id="KW-1185">Reference proteome</keyword>
<dbReference type="GeneID" id="96742960"/>
<organism evidence="3 4">
    <name type="scientific">Streptomyces sparsogenes DSM 40356</name>
    <dbReference type="NCBI Taxonomy" id="1331668"/>
    <lineage>
        <taxon>Bacteria</taxon>
        <taxon>Bacillati</taxon>
        <taxon>Actinomycetota</taxon>
        <taxon>Actinomycetes</taxon>
        <taxon>Kitasatosporales</taxon>
        <taxon>Streptomycetaceae</taxon>
        <taxon>Streptomyces</taxon>
    </lineage>
</organism>
<dbReference type="RefSeq" id="WP_065960529.1">
    <property type="nucleotide sequence ID" value="NZ_ASQP01000532.1"/>
</dbReference>
<feature type="compositionally biased region" description="Low complexity" evidence="1">
    <location>
        <begin position="28"/>
        <end position="37"/>
    </location>
</feature>
<protein>
    <recommendedName>
        <fullName evidence="5">ATP-binding protein</fullName>
    </recommendedName>
</protein>
<evidence type="ECO:0000256" key="2">
    <source>
        <dbReference type="SAM" id="SignalP"/>
    </source>
</evidence>